<evidence type="ECO:0000256" key="1">
    <source>
        <dbReference type="ARBA" id="ARBA00004123"/>
    </source>
</evidence>
<accession>A0A7R8Z4L0</accession>
<dbReference type="CDD" id="cd00130">
    <property type="entry name" value="PAS"/>
    <property type="match status" value="2"/>
</dbReference>
<feature type="compositionally biased region" description="Low complexity" evidence="5">
    <location>
        <begin position="336"/>
        <end position="347"/>
    </location>
</feature>
<dbReference type="FunFam" id="3.30.450.20:FF:000081">
    <property type="entry name" value="Dysfusion, isoform B"/>
    <property type="match status" value="1"/>
</dbReference>
<dbReference type="OrthoDB" id="9978016at2759"/>
<evidence type="ECO:0000256" key="4">
    <source>
        <dbReference type="ARBA" id="ARBA00023242"/>
    </source>
</evidence>
<comment type="subcellular location">
    <subcellularLocation>
        <location evidence="1">Nucleus</location>
    </subcellularLocation>
</comment>
<evidence type="ECO:0000313" key="7">
    <source>
        <dbReference type="EMBL" id="CAD7093092.1"/>
    </source>
</evidence>
<dbReference type="PANTHER" id="PTHR23043:SF39">
    <property type="entry name" value="DYSFUSION, ISOFORM D"/>
    <property type="match status" value="1"/>
</dbReference>
<feature type="compositionally biased region" description="Polar residues" evidence="5">
    <location>
        <begin position="558"/>
        <end position="576"/>
    </location>
</feature>
<dbReference type="SMART" id="SM00091">
    <property type="entry name" value="PAS"/>
    <property type="match status" value="2"/>
</dbReference>
<dbReference type="SUPFAM" id="SSF55785">
    <property type="entry name" value="PYP-like sensor domain (PAS domain)"/>
    <property type="match status" value="2"/>
</dbReference>
<proteinExistence type="predicted"/>
<sequence>MLTQNGKLLYISDNAAEYLGHSMEDLLIHGDSVYDIIDKQDHGPIQAELNRNVPPQPGPHSQHNSSISSLEGEHRIFLCRMNVSRNARRQMRFGDQKVVLVQGHYLSFLPLCSRNEPVFLATCTPIAMPETRECVVQGATNVFTTIHSMDMKIVHIDKNGEFHLGYTKNEIQGISWYHLLHWDSLREAQNKHRLITQSEQDRSCILLVRMQRRQGDFIWVHVVLQVRDGQDSNQQPVIVCTNQVLNEREASVMVANSWLYHYYSVQSKIQFGLPFEGPTRIPPSPAYYHHHHHHSGTLQPGIPHGYPPHPPHHVPYGYHSPVGLAPPPTSHHHSSPSHIMGHHNGNGSNGMVGPYAYRIEAQPVDYSQTTSPQIEVRCSSTNSSNSSSHRLGSPPPKRRQTSKLEPLYITESSHQSPESITELDSQYVSHGEHGLVTFGTLLPARPRILTKAPPPDPPDFIEQWNPSPPWSEGAQKVPDIAQQELSPYITTTPPTPTSAPPIQTLGPAFSFDWMSEQFVPIMECGPCMPCITQDGISVPVPVQVSIPHWPHDHRIVTMQSDSSTSQTEPVLTSSVEPKSCEENQENGE</sequence>
<feature type="domain" description="PAS" evidence="6">
    <location>
        <begin position="1"/>
        <end position="56"/>
    </location>
</feature>
<feature type="region of interest" description="Disordered" evidence="5">
    <location>
        <begin position="284"/>
        <end position="347"/>
    </location>
</feature>
<keyword evidence="2" id="KW-0805">Transcription regulation</keyword>
<dbReference type="FunCoup" id="A0A7R8Z4L0">
    <property type="interactions" value="1"/>
</dbReference>
<keyword evidence="8" id="KW-1185">Reference proteome</keyword>
<reference evidence="7 8" key="1">
    <citation type="submission" date="2020-11" db="EMBL/GenBank/DDBJ databases">
        <authorList>
            <person name="Wallbank WR R."/>
            <person name="Pardo Diaz C."/>
            <person name="Kozak K."/>
            <person name="Martin S."/>
            <person name="Jiggins C."/>
            <person name="Moest M."/>
            <person name="Warren A I."/>
            <person name="Generalovic N T."/>
            <person name="Byers J.R.P. K."/>
            <person name="Montejo-Kovacevich G."/>
            <person name="Yen C E."/>
        </authorList>
    </citation>
    <scope>NUCLEOTIDE SEQUENCE [LARGE SCALE GENOMIC DNA]</scope>
</reference>
<organism evidence="7 8">
    <name type="scientific">Hermetia illucens</name>
    <name type="common">Black soldier fly</name>
    <dbReference type="NCBI Taxonomy" id="343691"/>
    <lineage>
        <taxon>Eukaryota</taxon>
        <taxon>Metazoa</taxon>
        <taxon>Ecdysozoa</taxon>
        <taxon>Arthropoda</taxon>
        <taxon>Hexapoda</taxon>
        <taxon>Insecta</taxon>
        <taxon>Pterygota</taxon>
        <taxon>Neoptera</taxon>
        <taxon>Endopterygota</taxon>
        <taxon>Diptera</taxon>
        <taxon>Brachycera</taxon>
        <taxon>Stratiomyomorpha</taxon>
        <taxon>Stratiomyidae</taxon>
        <taxon>Hermetiinae</taxon>
        <taxon>Hermetia</taxon>
    </lineage>
</organism>
<protein>
    <recommendedName>
        <fullName evidence="6">PAS domain-containing protein</fullName>
    </recommendedName>
</protein>
<dbReference type="PROSITE" id="PS50112">
    <property type="entry name" value="PAS"/>
    <property type="match status" value="1"/>
</dbReference>
<evidence type="ECO:0000256" key="3">
    <source>
        <dbReference type="ARBA" id="ARBA00023163"/>
    </source>
</evidence>
<dbReference type="InterPro" id="IPR035965">
    <property type="entry name" value="PAS-like_dom_sf"/>
</dbReference>
<dbReference type="EMBL" id="LR899014">
    <property type="protein sequence ID" value="CAD7093092.1"/>
    <property type="molecule type" value="Genomic_DNA"/>
</dbReference>
<dbReference type="PANTHER" id="PTHR23043">
    <property type="entry name" value="HYPOXIA-INDUCIBLE FACTOR 1 ALPHA"/>
    <property type="match status" value="1"/>
</dbReference>
<dbReference type="Pfam" id="PF14598">
    <property type="entry name" value="PAS_11"/>
    <property type="match status" value="1"/>
</dbReference>
<feature type="region of interest" description="Disordered" evidence="5">
    <location>
        <begin position="47"/>
        <end position="66"/>
    </location>
</feature>
<name>A0A7R8Z4L0_HERIL</name>
<keyword evidence="4" id="KW-0539">Nucleus</keyword>
<feature type="region of interest" description="Disordered" evidence="5">
    <location>
        <begin position="558"/>
        <end position="588"/>
    </location>
</feature>
<dbReference type="Gene3D" id="3.30.450.20">
    <property type="entry name" value="PAS domain"/>
    <property type="match status" value="2"/>
</dbReference>
<gene>
    <name evidence="7" type="ORF">HERILL_LOCUS15399</name>
</gene>
<keyword evidence="3" id="KW-0804">Transcription</keyword>
<dbReference type="AlphaFoldDB" id="A0A7R8Z4L0"/>
<dbReference type="Proteomes" id="UP000594454">
    <property type="component" value="Chromosome 6"/>
</dbReference>
<evidence type="ECO:0000259" key="6">
    <source>
        <dbReference type="PROSITE" id="PS50112"/>
    </source>
</evidence>
<dbReference type="GO" id="GO:0000977">
    <property type="term" value="F:RNA polymerase II transcription regulatory region sequence-specific DNA binding"/>
    <property type="evidence" value="ECO:0007669"/>
    <property type="project" value="TreeGrafter"/>
</dbReference>
<evidence type="ECO:0000256" key="5">
    <source>
        <dbReference type="SAM" id="MobiDB-lite"/>
    </source>
</evidence>
<dbReference type="NCBIfam" id="TIGR00229">
    <property type="entry name" value="sensory_box"/>
    <property type="match status" value="1"/>
</dbReference>
<feature type="region of interest" description="Disordered" evidence="5">
    <location>
        <begin position="366"/>
        <end position="403"/>
    </location>
</feature>
<evidence type="ECO:0000313" key="8">
    <source>
        <dbReference type="Proteomes" id="UP000594454"/>
    </source>
</evidence>
<dbReference type="GO" id="GO:0005634">
    <property type="term" value="C:nucleus"/>
    <property type="evidence" value="ECO:0007669"/>
    <property type="project" value="UniProtKB-SubCell"/>
</dbReference>
<dbReference type="InterPro" id="IPR000014">
    <property type="entry name" value="PAS"/>
</dbReference>
<feature type="compositionally biased region" description="Low complexity" evidence="5">
    <location>
        <begin position="379"/>
        <end position="388"/>
    </location>
</feature>
<dbReference type="InParanoid" id="A0A7R8Z4L0"/>
<evidence type="ECO:0000256" key="2">
    <source>
        <dbReference type="ARBA" id="ARBA00023015"/>
    </source>
</evidence>
<dbReference type="GO" id="GO:0000981">
    <property type="term" value="F:DNA-binding transcription factor activity, RNA polymerase II-specific"/>
    <property type="evidence" value="ECO:0007669"/>
    <property type="project" value="TreeGrafter"/>
</dbReference>
<dbReference type="GO" id="GO:0010557">
    <property type="term" value="P:positive regulation of macromolecule biosynthetic process"/>
    <property type="evidence" value="ECO:0007669"/>
    <property type="project" value="UniProtKB-ARBA"/>
</dbReference>